<proteinExistence type="predicted"/>
<keyword evidence="2" id="KW-1185">Reference proteome</keyword>
<reference evidence="1" key="1">
    <citation type="submission" date="2020-08" db="EMBL/GenBank/DDBJ databases">
        <title>Multicomponent nature underlies the extraordinary mechanical properties of spider dragline silk.</title>
        <authorList>
            <person name="Kono N."/>
            <person name="Nakamura H."/>
            <person name="Mori M."/>
            <person name="Yoshida Y."/>
            <person name="Ohtoshi R."/>
            <person name="Malay A.D."/>
            <person name="Moran D.A.P."/>
            <person name="Tomita M."/>
            <person name="Numata K."/>
            <person name="Arakawa K."/>
        </authorList>
    </citation>
    <scope>NUCLEOTIDE SEQUENCE</scope>
</reference>
<evidence type="ECO:0000313" key="2">
    <source>
        <dbReference type="Proteomes" id="UP000887013"/>
    </source>
</evidence>
<evidence type="ECO:0000313" key="1">
    <source>
        <dbReference type="EMBL" id="GFS62766.1"/>
    </source>
</evidence>
<accession>A0A8X6MJU3</accession>
<name>A0A8X6MJU3_NEPPI</name>
<dbReference type="EMBL" id="BMAW01047803">
    <property type="protein sequence ID" value="GFS62766.1"/>
    <property type="molecule type" value="Genomic_DNA"/>
</dbReference>
<protein>
    <submittedName>
        <fullName evidence="1">Uncharacterized protein</fullName>
    </submittedName>
</protein>
<comment type="caution">
    <text evidence="1">The sequence shown here is derived from an EMBL/GenBank/DDBJ whole genome shotgun (WGS) entry which is preliminary data.</text>
</comment>
<dbReference type="Proteomes" id="UP000887013">
    <property type="component" value="Unassembled WGS sequence"/>
</dbReference>
<sequence>MPINSRHSLIGYPAGGLHSASVTAEWSCLALGRFVFVRCCQTHKSKLASIHWNGSPIYLHRIVDIVPDAKIQHNSYKIRVASSGRIRSMHSKDTIINLGRNSY</sequence>
<organism evidence="1 2">
    <name type="scientific">Nephila pilipes</name>
    <name type="common">Giant wood spider</name>
    <name type="synonym">Nephila maculata</name>
    <dbReference type="NCBI Taxonomy" id="299642"/>
    <lineage>
        <taxon>Eukaryota</taxon>
        <taxon>Metazoa</taxon>
        <taxon>Ecdysozoa</taxon>
        <taxon>Arthropoda</taxon>
        <taxon>Chelicerata</taxon>
        <taxon>Arachnida</taxon>
        <taxon>Araneae</taxon>
        <taxon>Araneomorphae</taxon>
        <taxon>Entelegynae</taxon>
        <taxon>Araneoidea</taxon>
        <taxon>Nephilidae</taxon>
        <taxon>Nephila</taxon>
    </lineage>
</organism>
<gene>
    <name evidence="1" type="ORF">NPIL_619251</name>
</gene>
<dbReference type="AlphaFoldDB" id="A0A8X6MJU3"/>